<organism evidence="1 2">
    <name type="scientific">Trichostrongylus colubriformis</name>
    <name type="common">Black scour worm</name>
    <dbReference type="NCBI Taxonomy" id="6319"/>
    <lineage>
        <taxon>Eukaryota</taxon>
        <taxon>Metazoa</taxon>
        <taxon>Ecdysozoa</taxon>
        <taxon>Nematoda</taxon>
        <taxon>Chromadorea</taxon>
        <taxon>Rhabditida</taxon>
        <taxon>Rhabditina</taxon>
        <taxon>Rhabditomorpha</taxon>
        <taxon>Strongyloidea</taxon>
        <taxon>Trichostrongylidae</taxon>
        <taxon>Trichostrongylus</taxon>
    </lineage>
</organism>
<dbReference type="Proteomes" id="UP001331761">
    <property type="component" value="Unassembled WGS sequence"/>
</dbReference>
<evidence type="ECO:0000313" key="2">
    <source>
        <dbReference type="Proteomes" id="UP001331761"/>
    </source>
</evidence>
<reference evidence="1 2" key="1">
    <citation type="submission" date="2019-10" db="EMBL/GenBank/DDBJ databases">
        <title>Assembly and Annotation for the nematode Trichostrongylus colubriformis.</title>
        <authorList>
            <person name="Martin J."/>
        </authorList>
    </citation>
    <scope>NUCLEOTIDE SEQUENCE [LARGE SCALE GENOMIC DNA]</scope>
    <source>
        <strain evidence="1">G859</strain>
        <tissue evidence="1">Whole worm</tissue>
    </source>
</reference>
<gene>
    <name evidence="1" type="ORF">GCK32_016517</name>
</gene>
<protein>
    <submittedName>
        <fullName evidence="1">Uncharacterized protein</fullName>
    </submittedName>
</protein>
<evidence type="ECO:0000313" key="1">
    <source>
        <dbReference type="EMBL" id="KAK5983667.1"/>
    </source>
</evidence>
<accession>A0AAN8FYC8</accession>
<comment type="caution">
    <text evidence="1">The sequence shown here is derived from an EMBL/GenBank/DDBJ whole genome shotgun (WGS) entry which is preliminary data.</text>
</comment>
<dbReference type="AlphaFoldDB" id="A0AAN8FYC8"/>
<sequence>MTLTNVYEMAEGRFDEECSEDAYLADIESNFDNEESQIIDDDRIPVLPPAEQYCLKCLWLRPSLFTILEERTDDRITNEMSIPEECERMHDLFEEEGFEDAPLSDVESNFDEEGLITDDWCTPVLPPAEQYCLKRIWARPAPSTISEERTDQSLMVSFRFFQIVLAAVRSTSRISFAF</sequence>
<dbReference type="EMBL" id="WIXE01003747">
    <property type="protein sequence ID" value="KAK5983667.1"/>
    <property type="molecule type" value="Genomic_DNA"/>
</dbReference>
<name>A0AAN8FYC8_TRICO</name>
<proteinExistence type="predicted"/>
<keyword evidence="2" id="KW-1185">Reference proteome</keyword>